<dbReference type="Proteomes" id="UP000244803">
    <property type="component" value="Chromosome 4"/>
</dbReference>
<evidence type="ECO:0000256" key="2">
    <source>
        <dbReference type="SAM" id="SignalP"/>
    </source>
</evidence>
<feature type="compositionally biased region" description="Low complexity" evidence="1">
    <location>
        <begin position="176"/>
        <end position="193"/>
    </location>
</feature>
<protein>
    <recommendedName>
        <fullName evidence="5">SfiI-subtelomeric related protein family member</fullName>
    </recommendedName>
</protein>
<feature type="region of interest" description="Disordered" evidence="1">
    <location>
        <begin position="1185"/>
        <end position="1204"/>
    </location>
</feature>
<feature type="region of interest" description="Disordered" evidence="1">
    <location>
        <begin position="579"/>
        <end position="641"/>
    </location>
</feature>
<dbReference type="OrthoDB" id="10417439at2759"/>
<keyword evidence="2" id="KW-0732">Signal</keyword>
<feature type="region of interest" description="Disordered" evidence="1">
    <location>
        <begin position="1700"/>
        <end position="1724"/>
    </location>
</feature>
<feature type="compositionally biased region" description="Polar residues" evidence="1">
    <location>
        <begin position="386"/>
        <end position="409"/>
    </location>
</feature>
<feature type="compositionally biased region" description="Polar residues" evidence="1">
    <location>
        <begin position="161"/>
        <end position="175"/>
    </location>
</feature>
<feature type="compositionally biased region" description="Polar residues" evidence="1">
    <location>
        <begin position="611"/>
        <end position="625"/>
    </location>
</feature>
<evidence type="ECO:0000256" key="1">
    <source>
        <dbReference type="SAM" id="MobiDB-lite"/>
    </source>
</evidence>
<feature type="compositionally biased region" description="Low complexity" evidence="1">
    <location>
        <begin position="365"/>
        <end position="382"/>
    </location>
</feature>
<gene>
    <name evidence="3" type="ORF">MACJ_002665</name>
</gene>
<feature type="compositionally biased region" description="Basic and acidic residues" evidence="1">
    <location>
        <begin position="1772"/>
        <end position="1788"/>
    </location>
</feature>
<feature type="chain" id="PRO_5037401443" description="SfiI-subtelomeric related protein family member" evidence="2">
    <location>
        <begin position="23"/>
        <end position="2005"/>
    </location>
</feature>
<feature type="region of interest" description="Disordered" evidence="1">
    <location>
        <begin position="36"/>
        <end position="409"/>
    </location>
</feature>
<name>A0A976M8X6_THEOR</name>
<evidence type="ECO:0000313" key="3">
    <source>
        <dbReference type="EMBL" id="UKJ89414.2"/>
    </source>
</evidence>
<feature type="region of interest" description="Disordered" evidence="1">
    <location>
        <begin position="1760"/>
        <end position="1788"/>
    </location>
</feature>
<feature type="compositionally biased region" description="Low complexity" evidence="1">
    <location>
        <begin position="271"/>
        <end position="288"/>
    </location>
</feature>
<feature type="compositionally biased region" description="Polar residues" evidence="1">
    <location>
        <begin position="351"/>
        <end position="364"/>
    </location>
</feature>
<feature type="compositionally biased region" description="Polar residues" evidence="1">
    <location>
        <begin position="309"/>
        <end position="328"/>
    </location>
</feature>
<dbReference type="EMBL" id="CP056067">
    <property type="protein sequence ID" value="UKJ89414.2"/>
    <property type="molecule type" value="Genomic_DNA"/>
</dbReference>
<feature type="compositionally biased region" description="Polar residues" evidence="1">
    <location>
        <begin position="214"/>
        <end position="233"/>
    </location>
</feature>
<dbReference type="PANTHER" id="PTHR48148:SF3">
    <property type="entry name" value="KERATINOCYTE PROLINE-RICH PROTEIN"/>
    <property type="match status" value="1"/>
</dbReference>
<feature type="compositionally biased region" description="Polar residues" evidence="1">
    <location>
        <begin position="256"/>
        <end position="270"/>
    </location>
</feature>
<evidence type="ECO:0008006" key="5">
    <source>
        <dbReference type="Google" id="ProtNLM"/>
    </source>
</evidence>
<proteinExistence type="predicted"/>
<dbReference type="PANTHER" id="PTHR48148">
    <property type="entry name" value="KERATINOCYTE PROLINE-RICH PROTEIN"/>
    <property type="match status" value="1"/>
</dbReference>
<feature type="compositionally biased region" description="Low complexity" evidence="1">
    <location>
        <begin position="79"/>
        <end position="98"/>
    </location>
</feature>
<evidence type="ECO:0000313" key="4">
    <source>
        <dbReference type="Proteomes" id="UP000244803"/>
    </source>
</evidence>
<feature type="compositionally biased region" description="Basic and acidic residues" evidence="1">
    <location>
        <begin position="1089"/>
        <end position="1104"/>
    </location>
</feature>
<feature type="compositionally biased region" description="Polar residues" evidence="1">
    <location>
        <begin position="103"/>
        <end position="112"/>
    </location>
</feature>
<sequence>MNVIYSLLTLLTLLQLDLVVCPFGLPHFDSSTLSSVGIVPEPPNPSQTNDTSRTTSFDLDSDNESQVDVANTPKRGPNAQPVAATTARTPQTTPRAPVLRPVSQPTSNSGSGSVPRKSVQATTANPQPLAGSAQQATPVGQPAPKSVPLDSEAESDIEVVTPSSRASPAQATGSQAQPAAVPRAPQTTPRAPVLRPVSQPTSNSGSGSVPRKSVQATTANPQPLAGSAQQATPVGQPAPKSVPLDSEAESDIEVVTPSSRASPAQATGSQAQPAAVPRAPQTTPRAPVLRPVSQPTSNSGSGSVPRKSVQATTANPQPLAGSAQQATPVGQPAPKSVPLDSEAESDIEVVTPSSRASPAQATGSQAQPAAVPRAPQTRAVPVESQPVGTNTPARAPQTTPLAPTKPNQPQFITIELNNKKSNKYYTYVWDETKYAHLFIPKAPYIVNKVTNNTVVPWTYQGGKYPNEVRIAFDESDNPSLELDFPDDGFNPQSNFITVELRNKRSDDTYAYLWDQNQYAHLFIPRSPFIVNRVTNNGEIAWTHQGGKYPIEVRIAFDQDDNPSLELDFGSDIELEPQPSVAPAQQATPVGQPAPKSVPLDSEAESDIEVVTPSSRASPAQATGSQAQPAAVPRAPAKPTHQGRTQLISVDITYFASTNEVDYLYYQRENVHKFLCKQGFLIYELKKGPKVKWRYQSGDYPNRVLLIRDQNNSPIIRVLTPNDYDPDEPTSLPQPKLVSVDITYFASTNEVDYLYYQRENVHKFLCKQGFLIYELKKGPKVKWRYQSGDYPNRVLLIRDQNNSPIIRVLTPNDYDPDEPTSLPQPKLVSVDITYFASTNEVDYLYYQRENVHKFLCKQGFLIYELKKGPKVKWRYQSGDYPNRVLLIRDQNNSPIIRVLTPNDYDPDEPTSLPQPKLVSVDITYFASTNEVDYLYYQREDVHKFLCKQGFLIYELKKGPKVKWRYQSGDYPNRVLLIRDQNNSPIIRVLTPNDYDPDEPGYVPPFAPVEPEPTLKPVEPVPSYEPGLITVNVDNLQSTDKIEYSYDPVYDAHIFKTRGSLLFNQVIQKGKVIWKPKNNRYGNRVVIKTGPDGKQKAKMHYPDEVSPRTTAEPFLSEGPSIPDYVTDVEEKPSVRAPSPVSTGVPIDLEPGIEGEPFVGAPTPVSTGVPIDLESVVEELKAPEVTPSVEPVGFLPTPVQPGEKSFPLDHDEGRAFVTGAEEPIIPKEPAVIKPVPEKPEGFVYEPEPGVKPDYRSKAPITLNIRSSSSKNGYDYDKDKSKNTKIYTALDGFGFASVKYGGCCCSSEKTLWEAKGDKHYGSKVEHIDYWYKDMEELNIDLYDGTKRKFYKNYVESWTEVDLSKLNCKTMNISMTEESYFHTTTSKDGIKIYVSKRFFAFDNLIEWPYPGLSTEKPVWNTNNPEEYATEIFRDGIGCSSIKNVTMHLINGDYRHVKKIKSGLNSTWVEKSSHIDLDLNQKKSGFEYTYTKYKDTHIYEANFNFLFTKVQILKGSSCCNSETIIWERNDTEPFANKVVFTSYVYDHMYDAIIHFNDGTKRMFIKNQKKSWTEIKLSKKYSIYLNIEALKDTYFYTFKRDGSYGTFEAKEPFVFSSLVEFKRIGWGTKTVWRARNPDQYAVSVVIDGPKWSKYTKNATLYFVDGSSLRLTRTGSLGCTPSFCCFFTLGLFNCCAKTWEKERTVAVTKPEAPVKETEQASGQQTTFDFDDDGPTVVSGGSRNCFNSCSGCNSCGSYGGYTENISTGDISKTSNDSSDESNQRDKSSTVDADDPKFHSKSAKTIEHEFLFKTEHNSESSEINPNYDLNNSGSTYVLDFKDKVKCVEVKCRKCQTIWKNKPGTTSSLHFTKELSNLDFCSSVSDLISYDFIIKTEDYKTPSKDNDYNYDMRKSGTTYALNFKNDVECAEVKYCTISTIWKHDSSTYWKRYPKSISHNTQNQRTFVRFYGDEFNENSVDQSDIFENTAFPEYELSHYTGESINNYSFTSQQTVQG</sequence>
<reference evidence="3" key="1">
    <citation type="submission" date="2022-07" db="EMBL/GenBank/DDBJ databases">
        <title>Evaluation of T. orientalis genome assembly methods using nanopore sequencing and analysis of variation between genomes.</title>
        <authorList>
            <person name="Yam J."/>
            <person name="Micallef M.L."/>
            <person name="Liu M."/>
            <person name="Djordjevic S.P."/>
            <person name="Bogema D.R."/>
            <person name="Jenkins C."/>
        </authorList>
    </citation>
    <scope>NUCLEOTIDE SEQUENCE</scope>
    <source>
        <strain evidence="3">Fish Creek</strain>
    </source>
</reference>
<feature type="region of interest" description="Disordered" evidence="1">
    <location>
        <begin position="1082"/>
        <end position="1118"/>
    </location>
</feature>
<accession>A0A976M8X6</accession>
<feature type="compositionally biased region" description="Polar residues" evidence="1">
    <location>
        <begin position="198"/>
        <end position="207"/>
    </location>
</feature>
<feature type="compositionally biased region" description="Polar residues" evidence="1">
    <location>
        <begin position="119"/>
        <end position="138"/>
    </location>
</feature>
<feature type="compositionally biased region" description="Polar residues" evidence="1">
    <location>
        <begin position="293"/>
        <end position="302"/>
    </location>
</feature>
<dbReference type="Pfam" id="PF04385">
    <property type="entry name" value="FAINT"/>
    <property type="match status" value="1"/>
</dbReference>
<feature type="compositionally biased region" description="Polar residues" evidence="1">
    <location>
        <begin position="46"/>
        <end position="58"/>
    </location>
</feature>
<dbReference type="InterPro" id="IPR007480">
    <property type="entry name" value="DUF529"/>
</dbReference>
<feature type="signal peptide" evidence="2">
    <location>
        <begin position="1"/>
        <end position="22"/>
    </location>
</feature>
<organism evidence="3 4">
    <name type="scientific">Theileria orientalis</name>
    <dbReference type="NCBI Taxonomy" id="68886"/>
    <lineage>
        <taxon>Eukaryota</taxon>
        <taxon>Sar</taxon>
        <taxon>Alveolata</taxon>
        <taxon>Apicomplexa</taxon>
        <taxon>Aconoidasida</taxon>
        <taxon>Piroplasmida</taxon>
        <taxon>Theileriidae</taxon>
        <taxon>Theileria</taxon>
    </lineage>
</organism>
<feature type="compositionally biased region" description="Low complexity" evidence="1">
    <location>
        <begin position="626"/>
        <end position="638"/>
    </location>
</feature>